<dbReference type="PANTHER" id="PTHR47481:SF30">
    <property type="entry name" value="CCHC-TYPE DOMAIN-CONTAINING PROTEIN"/>
    <property type="match status" value="1"/>
</dbReference>
<protein>
    <submittedName>
        <fullName evidence="6">Uncharacterized protein</fullName>
    </submittedName>
</protein>
<dbReference type="GO" id="GO:0004190">
    <property type="term" value="F:aspartic-type endopeptidase activity"/>
    <property type="evidence" value="ECO:0007669"/>
    <property type="project" value="UniProtKB-KW"/>
</dbReference>
<organism evidence="6 7">
    <name type="scientific">Solanum verrucosum</name>
    <dbReference type="NCBI Taxonomy" id="315347"/>
    <lineage>
        <taxon>Eukaryota</taxon>
        <taxon>Viridiplantae</taxon>
        <taxon>Streptophyta</taxon>
        <taxon>Embryophyta</taxon>
        <taxon>Tracheophyta</taxon>
        <taxon>Spermatophyta</taxon>
        <taxon>Magnoliopsida</taxon>
        <taxon>eudicotyledons</taxon>
        <taxon>Gunneridae</taxon>
        <taxon>Pentapetalae</taxon>
        <taxon>asterids</taxon>
        <taxon>lamiids</taxon>
        <taxon>Solanales</taxon>
        <taxon>Solanaceae</taxon>
        <taxon>Solanoideae</taxon>
        <taxon>Solaneae</taxon>
        <taxon>Solanum</taxon>
    </lineage>
</organism>
<evidence type="ECO:0000313" key="7">
    <source>
        <dbReference type="Proteomes" id="UP001234989"/>
    </source>
</evidence>
<feature type="domain" description="Retrovirus-related Pol polyprotein from transposon TNT 1-94-like beta-barrel" evidence="5">
    <location>
        <begin position="383"/>
        <end position="461"/>
    </location>
</feature>
<dbReference type="Pfam" id="PF07727">
    <property type="entry name" value="RVT_2"/>
    <property type="match status" value="1"/>
</dbReference>
<evidence type="ECO:0000256" key="1">
    <source>
        <dbReference type="ARBA" id="ARBA00022750"/>
    </source>
</evidence>
<feature type="region of interest" description="Disordered" evidence="2">
    <location>
        <begin position="291"/>
        <end position="334"/>
    </location>
</feature>
<feature type="domain" description="Reverse transcriptase Ty1/copia-type" evidence="3">
    <location>
        <begin position="729"/>
        <end position="900"/>
    </location>
</feature>
<reference evidence="6" key="1">
    <citation type="submission" date="2023-08" db="EMBL/GenBank/DDBJ databases">
        <title>A de novo genome assembly of Solanum verrucosum Schlechtendal, a Mexican diploid species geographically isolated from the other diploid A-genome species in potato relatives.</title>
        <authorList>
            <person name="Hosaka K."/>
        </authorList>
    </citation>
    <scope>NUCLEOTIDE SEQUENCE</scope>
    <source>
        <tissue evidence="6">Young leaves</tissue>
    </source>
</reference>
<keyword evidence="1" id="KW-0645">Protease</keyword>
<dbReference type="EMBL" id="CP133618">
    <property type="protein sequence ID" value="WMV39016.1"/>
    <property type="molecule type" value="Genomic_DNA"/>
</dbReference>
<dbReference type="InterPro" id="IPR013103">
    <property type="entry name" value="RVT_2"/>
</dbReference>
<feature type="domain" description="GAG-pre-integrase" evidence="4">
    <location>
        <begin position="531"/>
        <end position="585"/>
    </location>
</feature>
<dbReference type="CDD" id="cd09272">
    <property type="entry name" value="RNase_HI_RT_Ty1"/>
    <property type="match status" value="1"/>
</dbReference>
<evidence type="ECO:0000313" key="6">
    <source>
        <dbReference type="EMBL" id="WMV39016.1"/>
    </source>
</evidence>
<evidence type="ECO:0000259" key="3">
    <source>
        <dbReference type="Pfam" id="PF07727"/>
    </source>
</evidence>
<gene>
    <name evidence="6" type="ORF">MTR67_032401</name>
</gene>
<evidence type="ECO:0000256" key="2">
    <source>
        <dbReference type="SAM" id="MobiDB-lite"/>
    </source>
</evidence>
<dbReference type="InterPro" id="IPR043502">
    <property type="entry name" value="DNA/RNA_pol_sf"/>
</dbReference>
<dbReference type="PANTHER" id="PTHR47481">
    <property type="match status" value="1"/>
</dbReference>
<sequence length="1048" mass="116285">MPSSSSTDSATNTTPLGSSSTLLTSPLFFTKKVSLQLNEDNYLLWKQQISLTIRSHNLHYLLNDSVIVPPTTIVENGKEFPNPEFLTYEQQDSALASWLLASISPSLIHSLVGLTTSATIWKTLIRIFDTQTTTRIMHIHSMLKGQRKGNKSMRKYLSGIKSLCDSLASCGERVSNSIHLSTILTGLTPEYEPVIVVITASQHFFTVQQVTSVLLDAEAGQQDSVIHLTASANLSPSYQSSPQPTIRFPFQGRGRGRGNRHQCQLCGRLGHLVNRCFYRFDLGFTGPIPGQPLPTPPVQQPSNAYPSHHYQPSPSPFNPPSSTPTQTYSPSRFAYSPISTPPPFTLNNLASSHNYGNGTCFSSSQLTPQAHIATPKIVNGSAWYPESGATHHITNDPANVNNASHYTGSGTITVGNENSLPFTHIGQSSLLTSSKPLLLSNILFAPQVTKNLLSVSKFTKDNNVMFKSFPSHCSVKDLVTKEMLLQAHEYAGLYHLNFSSLQKSSSNSAAQVKPTSSFASHSASACNSFFPSCHLVSSKYSYDVWHRRLGHPSPKVVHYYLKDCNASFLKASLFESCIACHMGKMHKLPFKNSHIVYTEPLELIEGPQNGLPASAKPLSRIIPLVVNLNNNSILPPHEPTSTASERVVSSLPADSRPAIETPVNTHPILTKSKVGIYKPKAYNIDLTSVEHVSIHEAMLNDKWTETIYVELQALINNGTWSLVPFPSSQKVIRQVDINNVFLNGDLKEEVFMKQPPGFEQTDSDGRPLVCKLHKALYGLKQAPRAWFEKLRDFLIDKLGFKESVADPALFYLNSSSYVTYLVVYVDDIIITGNNDCFIEELIDHLHLKFSLKDLGLLSFFLGIEIHRIGNQLLLNQKKYITEILLKANMFGSHSTSTPMVRHPPLSLTDGVAHEHTKEYRSIVGALQYVGFTLPDIAFSFNKFKPVIWCDNTSTIALASNPILRSKTKHLELDLHFTKEKVVAGQVNVNFVPASQQIADGFTRPITRDKFILFRNQLGVLPQKLSPRIHNIEDETEHKSSTLDEQGEY</sequence>
<dbReference type="AlphaFoldDB" id="A0AAF0ZFJ8"/>
<accession>A0AAF0ZFJ8</accession>
<name>A0AAF0ZFJ8_SOLVR</name>
<dbReference type="InterPro" id="IPR025724">
    <property type="entry name" value="GAG-pre-integrase_dom"/>
</dbReference>
<evidence type="ECO:0000259" key="5">
    <source>
        <dbReference type="Pfam" id="PF22936"/>
    </source>
</evidence>
<dbReference type="SUPFAM" id="SSF56672">
    <property type="entry name" value="DNA/RNA polymerases"/>
    <property type="match status" value="1"/>
</dbReference>
<dbReference type="Pfam" id="PF13976">
    <property type="entry name" value="gag_pre-integrs"/>
    <property type="match status" value="1"/>
</dbReference>
<evidence type="ECO:0000259" key="4">
    <source>
        <dbReference type="Pfam" id="PF13976"/>
    </source>
</evidence>
<dbReference type="Pfam" id="PF22936">
    <property type="entry name" value="Pol_BBD"/>
    <property type="match status" value="1"/>
</dbReference>
<dbReference type="InterPro" id="IPR054722">
    <property type="entry name" value="PolX-like_BBD"/>
</dbReference>
<proteinExistence type="predicted"/>
<dbReference type="Proteomes" id="UP001234989">
    <property type="component" value="Chromosome 7"/>
</dbReference>
<keyword evidence="1" id="KW-0378">Hydrolase</keyword>
<feature type="compositionally biased region" description="Pro residues" evidence="2">
    <location>
        <begin position="313"/>
        <end position="322"/>
    </location>
</feature>
<dbReference type="Pfam" id="PF14223">
    <property type="entry name" value="Retrotran_gag_2"/>
    <property type="match status" value="1"/>
</dbReference>
<keyword evidence="7" id="KW-1185">Reference proteome</keyword>
<keyword evidence="1" id="KW-0064">Aspartyl protease</keyword>